<feature type="active site" description="Charge relay system" evidence="12">
    <location>
        <position position="371"/>
    </location>
</feature>
<feature type="active site" description="Charge relay system" evidence="12">
    <location>
        <position position="216"/>
    </location>
</feature>
<evidence type="ECO:0000313" key="15">
    <source>
        <dbReference type="EMBL" id="WEW60883.1"/>
    </source>
</evidence>
<evidence type="ECO:0000256" key="12">
    <source>
        <dbReference type="PROSITE-ProRule" id="PRU01240"/>
    </source>
</evidence>
<dbReference type="GO" id="GO:0005576">
    <property type="term" value="C:extracellular region"/>
    <property type="evidence" value="ECO:0007669"/>
    <property type="project" value="UniProtKB-SubCell"/>
</dbReference>
<keyword evidence="7 12" id="KW-0378">Hydrolase</keyword>
<dbReference type="InterPro" id="IPR015500">
    <property type="entry name" value="Peptidase_S8_subtilisin-rel"/>
</dbReference>
<protein>
    <submittedName>
        <fullName evidence="15">Secreted subtilisin-like serine protease sub5</fullName>
    </submittedName>
</protein>
<dbReference type="InterPro" id="IPR050131">
    <property type="entry name" value="Peptidase_S8_subtilisin-like"/>
</dbReference>
<dbReference type="SUPFAM" id="SSF54897">
    <property type="entry name" value="Protease propeptides/inhibitors"/>
    <property type="match status" value="1"/>
</dbReference>
<dbReference type="Proteomes" id="UP001219355">
    <property type="component" value="Chromosome 4"/>
</dbReference>
<evidence type="ECO:0000256" key="9">
    <source>
        <dbReference type="ARBA" id="ARBA00023026"/>
    </source>
</evidence>
<evidence type="ECO:0000256" key="3">
    <source>
        <dbReference type="ARBA" id="ARBA00011073"/>
    </source>
</evidence>
<keyword evidence="9" id="KW-0843">Virulence</keyword>
<evidence type="ECO:0000313" key="16">
    <source>
        <dbReference type="Proteomes" id="UP001219355"/>
    </source>
</evidence>
<dbReference type="InterPro" id="IPR000209">
    <property type="entry name" value="Peptidase_S8/S53_dom"/>
</dbReference>
<keyword evidence="4" id="KW-0964">Secreted</keyword>
<dbReference type="CDD" id="cd04077">
    <property type="entry name" value="Peptidases_S8_PCSK9_ProteinaseK_like"/>
    <property type="match status" value="1"/>
</dbReference>
<keyword evidence="5 12" id="KW-0645">Protease</keyword>
<feature type="domain" description="Inhibitor I9" evidence="14">
    <location>
        <begin position="62"/>
        <end position="141"/>
    </location>
</feature>
<gene>
    <name evidence="15" type="primary">SUB5</name>
    <name evidence="15" type="ORF">PRK78_006371</name>
</gene>
<feature type="active site" description="Charge relay system" evidence="12">
    <location>
        <position position="185"/>
    </location>
</feature>
<dbReference type="PANTHER" id="PTHR43806">
    <property type="entry name" value="PEPTIDASE S8"/>
    <property type="match status" value="1"/>
</dbReference>
<organism evidence="15 16">
    <name type="scientific">Emydomyces testavorans</name>
    <dbReference type="NCBI Taxonomy" id="2070801"/>
    <lineage>
        <taxon>Eukaryota</taxon>
        <taxon>Fungi</taxon>
        <taxon>Dikarya</taxon>
        <taxon>Ascomycota</taxon>
        <taxon>Pezizomycotina</taxon>
        <taxon>Eurotiomycetes</taxon>
        <taxon>Eurotiomycetidae</taxon>
        <taxon>Onygenales</taxon>
        <taxon>Nannizziopsiaceae</taxon>
        <taxon>Emydomyces</taxon>
    </lineage>
</organism>
<keyword evidence="6" id="KW-0732">Signal</keyword>
<sequence>MSAVDPLRGWCALTSLVAIVHVECAVIMGFIKVLFFSLAAASSASAAEILSPSRPKDVVPDQYIVVMKDDVSAESFGSHRAWVADIRHSNLTRRAMHGHGIQKTFDFHQMKGYSGAFDRDTIQEIARDPKVAFIEHDQVVKVGAYVEQKSSPSWGLGRVSHMKNGVESYYYDDSAGEGVWAYDIDTGVDITHPEFEGRAIWGSNHIDKDDKDAHGHGTHVGGIMGSKTYGVAKKIKVVAVKVLGANGAGTYASVVAGVDWSVNHAKENNALDKAVLNLSLGGGISAALNMAVANAVKAGTMVAAAAGNENADANTSSPGNEPTICTVAATDRTDLRAGYSNFGPLVDVYAPGSSIVSLAPGGGIRILTGTSMASPHVAGMGAYLIAFEKIPASKACDRIKELAISGAVRNNRPNTTDKLLYNGSGQ</sequence>
<dbReference type="InterPro" id="IPR023828">
    <property type="entry name" value="Peptidase_S8_Ser-AS"/>
</dbReference>
<dbReference type="AlphaFoldDB" id="A0AAF0IKS4"/>
<evidence type="ECO:0000259" key="13">
    <source>
        <dbReference type="Pfam" id="PF00082"/>
    </source>
</evidence>
<dbReference type="InterPro" id="IPR037045">
    <property type="entry name" value="S8pro/Inhibitor_I9_sf"/>
</dbReference>
<dbReference type="InterPro" id="IPR022398">
    <property type="entry name" value="Peptidase_S8_His-AS"/>
</dbReference>
<evidence type="ECO:0000256" key="6">
    <source>
        <dbReference type="ARBA" id="ARBA00022729"/>
    </source>
</evidence>
<comment type="function">
    <text evidence="1">Secreted subtilisin-like serine protease with keratinolytic activity that contributes to pathogenicity.</text>
</comment>
<evidence type="ECO:0000256" key="7">
    <source>
        <dbReference type="ARBA" id="ARBA00022801"/>
    </source>
</evidence>
<dbReference type="InterPro" id="IPR034193">
    <property type="entry name" value="PCSK9_ProteinaseK-like"/>
</dbReference>
<evidence type="ECO:0000256" key="10">
    <source>
        <dbReference type="ARBA" id="ARBA00023145"/>
    </source>
</evidence>
<keyword evidence="10" id="KW-0865">Zymogen</keyword>
<dbReference type="SUPFAM" id="SSF52743">
    <property type="entry name" value="Subtilisin-like"/>
    <property type="match status" value="1"/>
</dbReference>
<dbReference type="InterPro" id="IPR036852">
    <property type="entry name" value="Peptidase_S8/S53_dom_sf"/>
</dbReference>
<evidence type="ECO:0000256" key="11">
    <source>
        <dbReference type="ARBA" id="ARBA00023180"/>
    </source>
</evidence>
<keyword evidence="16" id="KW-1185">Reference proteome</keyword>
<dbReference type="Gene3D" id="3.40.50.200">
    <property type="entry name" value="Peptidase S8/S53 domain"/>
    <property type="match status" value="1"/>
</dbReference>
<dbReference type="Gene3D" id="3.30.70.80">
    <property type="entry name" value="Peptidase S8 propeptide/proteinase inhibitor I9"/>
    <property type="match status" value="1"/>
</dbReference>
<keyword evidence="11" id="KW-0325">Glycoprotein</keyword>
<dbReference type="Pfam" id="PF05922">
    <property type="entry name" value="Inhibitor_I9"/>
    <property type="match status" value="1"/>
</dbReference>
<dbReference type="GO" id="GO:0004252">
    <property type="term" value="F:serine-type endopeptidase activity"/>
    <property type="evidence" value="ECO:0007669"/>
    <property type="project" value="UniProtKB-UniRule"/>
</dbReference>
<accession>A0AAF0IKS4</accession>
<reference evidence="15" key="1">
    <citation type="submission" date="2023-03" db="EMBL/GenBank/DDBJ databases">
        <title>Emydomyces testavorans Genome Sequence.</title>
        <authorList>
            <person name="Hoyer L."/>
        </authorList>
    </citation>
    <scope>NUCLEOTIDE SEQUENCE</scope>
    <source>
        <strain evidence="15">16-2883</strain>
    </source>
</reference>
<dbReference type="PANTHER" id="PTHR43806:SF58">
    <property type="entry name" value="ALKALINE PROTEASE 1-RELATED"/>
    <property type="match status" value="1"/>
</dbReference>
<dbReference type="GO" id="GO:0006508">
    <property type="term" value="P:proteolysis"/>
    <property type="evidence" value="ECO:0007669"/>
    <property type="project" value="UniProtKB-KW"/>
</dbReference>
<dbReference type="Pfam" id="PF00082">
    <property type="entry name" value="Peptidase_S8"/>
    <property type="match status" value="1"/>
</dbReference>
<dbReference type="PROSITE" id="PS00138">
    <property type="entry name" value="SUBTILASE_SER"/>
    <property type="match status" value="1"/>
</dbReference>
<evidence type="ECO:0000256" key="5">
    <source>
        <dbReference type="ARBA" id="ARBA00022670"/>
    </source>
</evidence>
<dbReference type="PROSITE" id="PS00137">
    <property type="entry name" value="SUBTILASE_HIS"/>
    <property type="match status" value="1"/>
</dbReference>
<dbReference type="FunFam" id="3.40.50.200:FF:000014">
    <property type="entry name" value="Proteinase K"/>
    <property type="match status" value="1"/>
</dbReference>
<comment type="subcellular location">
    <subcellularLocation>
        <location evidence="2">Secreted</location>
    </subcellularLocation>
</comment>
<name>A0AAF0IKS4_9EURO</name>
<evidence type="ECO:0000256" key="1">
    <source>
        <dbReference type="ARBA" id="ARBA00002101"/>
    </source>
</evidence>
<evidence type="ECO:0000259" key="14">
    <source>
        <dbReference type="Pfam" id="PF05922"/>
    </source>
</evidence>
<evidence type="ECO:0000256" key="4">
    <source>
        <dbReference type="ARBA" id="ARBA00022525"/>
    </source>
</evidence>
<dbReference type="EMBL" id="CP120630">
    <property type="protein sequence ID" value="WEW60883.1"/>
    <property type="molecule type" value="Genomic_DNA"/>
</dbReference>
<dbReference type="PROSITE" id="PS51892">
    <property type="entry name" value="SUBTILASE"/>
    <property type="match status" value="1"/>
</dbReference>
<keyword evidence="8 12" id="KW-0720">Serine protease</keyword>
<evidence type="ECO:0000256" key="8">
    <source>
        <dbReference type="ARBA" id="ARBA00022825"/>
    </source>
</evidence>
<proteinExistence type="inferred from homology"/>
<dbReference type="PRINTS" id="PR00723">
    <property type="entry name" value="SUBTILISIN"/>
</dbReference>
<evidence type="ECO:0000256" key="2">
    <source>
        <dbReference type="ARBA" id="ARBA00004613"/>
    </source>
</evidence>
<dbReference type="InterPro" id="IPR010259">
    <property type="entry name" value="S8pro/Inhibitor_I9"/>
</dbReference>
<feature type="domain" description="Peptidase S8/S53" evidence="13">
    <location>
        <begin position="184"/>
        <end position="407"/>
    </location>
</feature>
<comment type="similarity">
    <text evidence="3 12">Belongs to the peptidase S8 family.</text>
</comment>